<dbReference type="PANTHER" id="PTHR13131">
    <property type="entry name" value="CYSTINOSIN"/>
    <property type="match status" value="1"/>
</dbReference>
<feature type="transmembrane region" description="Helical" evidence="8">
    <location>
        <begin position="33"/>
        <end position="54"/>
    </location>
</feature>
<dbReference type="InterPro" id="IPR005282">
    <property type="entry name" value="LC_transporter"/>
</dbReference>
<dbReference type="AlphaFoldDB" id="A0A5A8CZP9"/>
<dbReference type="GO" id="GO:0015184">
    <property type="term" value="F:L-cystine transmembrane transporter activity"/>
    <property type="evidence" value="ECO:0007669"/>
    <property type="project" value="TreeGrafter"/>
</dbReference>
<feature type="region of interest" description="Disordered" evidence="7">
    <location>
        <begin position="358"/>
        <end position="384"/>
    </location>
</feature>
<dbReference type="Proteomes" id="UP000323011">
    <property type="component" value="Unassembled WGS sequence"/>
</dbReference>
<evidence type="ECO:0000313" key="9">
    <source>
        <dbReference type="EMBL" id="KAA0157281.1"/>
    </source>
</evidence>
<dbReference type="EMBL" id="VLTN01000002">
    <property type="protein sequence ID" value="KAA0157281.1"/>
    <property type="molecule type" value="Genomic_DNA"/>
</dbReference>
<feature type="transmembrane region" description="Helical" evidence="8">
    <location>
        <begin position="107"/>
        <end position="129"/>
    </location>
</feature>
<feature type="transmembrane region" description="Helical" evidence="8">
    <location>
        <begin position="176"/>
        <end position="200"/>
    </location>
</feature>
<sequence>MSTASEPREAPDEHELSLVDGKELERVEARRDCIRSSIAVAFMVAFSLAMAFVLRDFGTEALPEGVRVISGIIGWLYFSAWSVSFWPQVLQNFARKSTVGMSFDYQMLNVIGFSAYAIFNCAMFFNADIRAAYSRANHGQASPVQINDVLFALHALALTLVIVVQIFIFEAGGQKVSMFATVVCLGSVAVVSIYAILIAAGVGGSVFNWLDWLYTVSYVKLGVTLIKYMPQAVINHRRGTTDGFNMHNVLLDFTGGSLSVAQLVLDCWVLDDWSGITGDLVKFLLGLTSMVFDVVYVLQHFVCFSERNRELLRRRLVLETKHGALEASRILAREEQEAAARGRPAPVAVPNDKTLLLAGSASPSSGAALTDSGLGGGSPSLAQV</sequence>
<dbReference type="SMART" id="SM00679">
    <property type="entry name" value="CTNS"/>
    <property type="match status" value="2"/>
</dbReference>
<evidence type="ECO:0000256" key="4">
    <source>
        <dbReference type="ARBA" id="ARBA00022737"/>
    </source>
</evidence>
<evidence type="ECO:0000256" key="8">
    <source>
        <dbReference type="SAM" id="Phobius"/>
    </source>
</evidence>
<evidence type="ECO:0000256" key="6">
    <source>
        <dbReference type="ARBA" id="ARBA00023136"/>
    </source>
</evidence>
<dbReference type="NCBIfam" id="TIGR00951">
    <property type="entry name" value="2A43"/>
    <property type="match status" value="1"/>
</dbReference>
<comment type="caution">
    <text evidence="9">The sequence shown here is derived from an EMBL/GenBank/DDBJ whole genome shotgun (WGS) entry which is preliminary data.</text>
</comment>
<feature type="transmembrane region" description="Helical" evidence="8">
    <location>
        <begin position="149"/>
        <end position="169"/>
    </location>
</feature>
<accession>A0A5A8CZP9</accession>
<dbReference type="Gene3D" id="1.20.1280.290">
    <property type="match status" value="1"/>
</dbReference>
<feature type="transmembrane region" description="Helical" evidence="8">
    <location>
        <begin position="283"/>
        <end position="305"/>
    </location>
</feature>
<evidence type="ECO:0000256" key="2">
    <source>
        <dbReference type="ARBA" id="ARBA00022448"/>
    </source>
</evidence>
<evidence type="ECO:0000256" key="7">
    <source>
        <dbReference type="SAM" id="MobiDB-lite"/>
    </source>
</evidence>
<proteinExistence type="predicted"/>
<evidence type="ECO:0008006" key="11">
    <source>
        <dbReference type="Google" id="ProtNLM"/>
    </source>
</evidence>
<protein>
    <recommendedName>
        <fullName evidence="11">Cystinosin</fullName>
    </recommendedName>
</protein>
<dbReference type="GO" id="GO:0005774">
    <property type="term" value="C:vacuolar membrane"/>
    <property type="evidence" value="ECO:0007669"/>
    <property type="project" value="TreeGrafter"/>
</dbReference>
<evidence type="ECO:0000313" key="10">
    <source>
        <dbReference type="Proteomes" id="UP000323011"/>
    </source>
</evidence>
<dbReference type="PANTHER" id="PTHR13131:SF5">
    <property type="entry name" value="CYSTINOSIN"/>
    <property type="match status" value="1"/>
</dbReference>
<keyword evidence="6 8" id="KW-0472">Membrane</keyword>
<gene>
    <name evidence="9" type="ORF">FNF29_00633</name>
</gene>
<comment type="subcellular location">
    <subcellularLocation>
        <location evidence="1">Endomembrane system</location>
        <topology evidence="1">Multi-pass membrane protein</topology>
    </subcellularLocation>
</comment>
<name>A0A5A8CZP9_CAFRO</name>
<dbReference type="Pfam" id="PF04193">
    <property type="entry name" value="PQ-loop"/>
    <property type="match status" value="2"/>
</dbReference>
<evidence type="ECO:0000256" key="5">
    <source>
        <dbReference type="ARBA" id="ARBA00022989"/>
    </source>
</evidence>
<keyword evidence="10" id="KW-1185">Reference proteome</keyword>
<dbReference type="InterPro" id="IPR006603">
    <property type="entry name" value="PQ-loop_rpt"/>
</dbReference>
<keyword evidence="4" id="KW-0677">Repeat</keyword>
<keyword evidence="3 8" id="KW-0812">Transmembrane</keyword>
<dbReference type="OMA" id="LAFAYHG"/>
<keyword evidence="5 8" id="KW-1133">Transmembrane helix</keyword>
<keyword evidence="2" id="KW-0813">Transport</keyword>
<organism evidence="9 10">
    <name type="scientific">Cafeteria roenbergensis</name>
    <name type="common">Marine flagellate</name>
    <dbReference type="NCBI Taxonomy" id="33653"/>
    <lineage>
        <taxon>Eukaryota</taxon>
        <taxon>Sar</taxon>
        <taxon>Stramenopiles</taxon>
        <taxon>Bigyra</taxon>
        <taxon>Opalozoa</taxon>
        <taxon>Bicosoecida</taxon>
        <taxon>Cafeteriaceae</taxon>
        <taxon>Cafeteria</taxon>
    </lineage>
</organism>
<feature type="compositionally biased region" description="Low complexity" evidence="7">
    <location>
        <begin position="358"/>
        <end position="369"/>
    </location>
</feature>
<evidence type="ECO:0000256" key="3">
    <source>
        <dbReference type="ARBA" id="ARBA00022692"/>
    </source>
</evidence>
<evidence type="ECO:0000256" key="1">
    <source>
        <dbReference type="ARBA" id="ARBA00004127"/>
    </source>
</evidence>
<dbReference type="GO" id="GO:0012505">
    <property type="term" value="C:endomembrane system"/>
    <property type="evidence" value="ECO:0007669"/>
    <property type="project" value="UniProtKB-SubCell"/>
</dbReference>
<reference evidence="9 10" key="1">
    <citation type="submission" date="2019-07" db="EMBL/GenBank/DDBJ databases">
        <title>Genomes of Cafeteria roenbergensis.</title>
        <authorList>
            <person name="Fischer M.G."/>
            <person name="Hackl T."/>
            <person name="Roman M."/>
        </authorList>
    </citation>
    <scope>NUCLEOTIDE SEQUENCE [LARGE SCALE GENOMIC DNA]</scope>
    <source>
        <strain evidence="9 10">BVI</strain>
    </source>
</reference>
<feature type="transmembrane region" description="Helical" evidence="8">
    <location>
        <begin position="66"/>
        <end position="86"/>
    </location>
</feature>